<dbReference type="GO" id="GO:0004888">
    <property type="term" value="F:transmembrane signaling receptor activity"/>
    <property type="evidence" value="ECO:0007669"/>
    <property type="project" value="InterPro"/>
</dbReference>
<proteinExistence type="predicted"/>
<organism evidence="3 4">
    <name type="scientific">Limosa lapponica baueri</name>
    <dbReference type="NCBI Taxonomy" id="1758121"/>
    <lineage>
        <taxon>Eukaryota</taxon>
        <taxon>Metazoa</taxon>
        <taxon>Chordata</taxon>
        <taxon>Craniata</taxon>
        <taxon>Vertebrata</taxon>
        <taxon>Euteleostomi</taxon>
        <taxon>Archelosauria</taxon>
        <taxon>Archosauria</taxon>
        <taxon>Dinosauria</taxon>
        <taxon>Saurischia</taxon>
        <taxon>Theropoda</taxon>
        <taxon>Coelurosauria</taxon>
        <taxon>Aves</taxon>
        <taxon>Neognathae</taxon>
        <taxon>Neoaves</taxon>
        <taxon>Charadriiformes</taxon>
        <taxon>Scolopacidae</taxon>
        <taxon>Limosa</taxon>
    </lineage>
</organism>
<dbReference type="PANTHER" id="PTHR15028:SF6">
    <property type="entry name" value="B-CELL DIFFERENTIATION ANTIGEN CD72"/>
    <property type="match status" value="1"/>
</dbReference>
<feature type="compositionally biased region" description="Basic and acidic residues" evidence="2">
    <location>
        <begin position="43"/>
        <end position="53"/>
    </location>
</feature>
<name>A0A2I0TXR8_LIMLA</name>
<evidence type="ECO:0000256" key="2">
    <source>
        <dbReference type="SAM" id="MobiDB-lite"/>
    </source>
</evidence>
<dbReference type="GO" id="GO:0005886">
    <property type="term" value="C:plasma membrane"/>
    <property type="evidence" value="ECO:0007669"/>
    <property type="project" value="InterPro"/>
</dbReference>
<evidence type="ECO:0000256" key="1">
    <source>
        <dbReference type="SAM" id="Coils"/>
    </source>
</evidence>
<dbReference type="PANTHER" id="PTHR15028">
    <property type="entry name" value="CD72-RELATED"/>
    <property type="match status" value="1"/>
</dbReference>
<dbReference type="EMBL" id="KZ506713">
    <property type="protein sequence ID" value="PKU38562.1"/>
    <property type="molecule type" value="Genomic_DNA"/>
</dbReference>
<accession>A0A2I0TXR8</accession>
<dbReference type="AlphaFoldDB" id="A0A2I0TXR8"/>
<feature type="coiled-coil region" evidence="1">
    <location>
        <begin position="61"/>
        <end position="112"/>
    </location>
</feature>
<dbReference type="InterPro" id="IPR016186">
    <property type="entry name" value="C-type_lectin-like/link_sf"/>
</dbReference>
<reference evidence="4" key="1">
    <citation type="submission" date="2017-11" db="EMBL/GenBank/DDBJ databases">
        <authorList>
            <person name="Lima N.C."/>
            <person name="Parody-Merino A.M."/>
            <person name="Battley P.F."/>
            <person name="Fidler A.E."/>
            <person name="Prosdocimi F."/>
        </authorList>
    </citation>
    <scope>NUCLEOTIDE SEQUENCE [LARGE SCALE GENOMIC DNA]</scope>
</reference>
<feature type="region of interest" description="Disordered" evidence="2">
    <location>
        <begin position="39"/>
        <end position="61"/>
    </location>
</feature>
<dbReference type="InterPro" id="IPR039689">
    <property type="entry name" value="CD72"/>
</dbReference>
<dbReference type="SUPFAM" id="SSF56436">
    <property type="entry name" value="C-type lectin-like"/>
    <property type="match status" value="1"/>
</dbReference>
<dbReference type="OrthoDB" id="8953283at2759"/>
<evidence type="ECO:0000313" key="3">
    <source>
        <dbReference type="EMBL" id="PKU38562.1"/>
    </source>
</evidence>
<keyword evidence="4" id="KW-1185">Reference proteome</keyword>
<evidence type="ECO:0000313" key="4">
    <source>
        <dbReference type="Proteomes" id="UP000233556"/>
    </source>
</evidence>
<dbReference type="Gene3D" id="3.10.100.10">
    <property type="entry name" value="Mannose-Binding Protein A, subunit A"/>
    <property type="match status" value="1"/>
</dbReference>
<protein>
    <submittedName>
        <fullName evidence="3">B-cell differentiation antigen cd72-like</fullName>
    </submittedName>
</protein>
<sequence length="249" mass="28280">MPTLPPDQVQFHIPLPRTVPPCCPSSPVLSPDWQVTRSLQNTSREHEAERGRLSQEVSARQQSLEETRMELALARAELQRAWREGNSSQLVLAMLQKKMQEVQAKLINSESTMSSLRACVNTECCPLGWVLYRNVCLFISGEKKSCSQSCEDCRDKGAQLLAQGKWPSLRMPGSTALYWIGARPASDTKWYVIWRDSKQWCAVGIVCELLPAAHRKVDNSKWRQYQWICEKPPELTDTPKSLLPLLDKA</sequence>
<keyword evidence="1" id="KW-0175">Coiled coil</keyword>
<gene>
    <name evidence="3" type="ORF">llap_11144</name>
</gene>
<dbReference type="Proteomes" id="UP000233556">
    <property type="component" value="Unassembled WGS sequence"/>
</dbReference>
<dbReference type="InterPro" id="IPR016187">
    <property type="entry name" value="CTDL_fold"/>
</dbReference>
<reference evidence="4" key="2">
    <citation type="submission" date="2017-12" db="EMBL/GenBank/DDBJ databases">
        <title>Genome sequence of the Bar-tailed Godwit (Limosa lapponica baueri).</title>
        <authorList>
            <person name="Lima N.C.B."/>
            <person name="Parody-Merino A.M."/>
            <person name="Battley P.F."/>
            <person name="Fidler A.E."/>
            <person name="Prosdocimi F."/>
        </authorList>
    </citation>
    <scope>NUCLEOTIDE SEQUENCE [LARGE SCALE GENOMIC DNA]</scope>
</reference>